<keyword evidence="10" id="KW-0378">Hydrolase</keyword>
<gene>
    <name evidence="20" type="primary">RBT7</name>
    <name evidence="20" type="ORF">OHK93_000021</name>
</gene>
<dbReference type="GO" id="GO:0005576">
    <property type="term" value="C:extracellular region"/>
    <property type="evidence" value="ECO:0007669"/>
    <property type="project" value="TreeGrafter"/>
</dbReference>
<evidence type="ECO:0000256" key="15">
    <source>
        <dbReference type="ARBA" id="ARBA00071169"/>
    </source>
</evidence>
<evidence type="ECO:0000256" key="8">
    <source>
        <dbReference type="ARBA" id="ARBA00022729"/>
    </source>
</evidence>
<dbReference type="Gene3D" id="3.90.730.10">
    <property type="entry name" value="Ribonuclease T2-like"/>
    <property type="match status" value="1"/>
</dbReference>
<evidence type="ECO:0000256" key="14">
    <source>
        <dbReference type="ARBA" id="ARBA00025494"/>
    </source>
</evidence>
<comment type="caution">
    <text evidence="20">The sequence shown here is derived from an EMBL/GenBank/DDBJ whole genome shotgun (WGS) entry which is preliminary data.</text>
</comment>
<evidence type="ECO:0000256" key="6">
    <source>
        <dbReference type="ARBA" id="ARBA00022554"/>
    </source>
</evidence>
<feature type="active site" evidence="16">
    <location>
        <position position="81"/>
    </location>
</feature>
<organism evidence="20 21">
    <name type="scientific">Ramalina farinacea</name>
    <dbReference type="NCBI Taxonomy" id="258253"/>
    <lineage>
        <taxon>Eukaryota</taxon>
        <taxon>Fungi</taxon>
        <taxon>Dikarya</taxon>
        <taxon>Ascomycota</taxon>
        <taxon>Pezizomycotina</taxon>
        <taxon>Lecanoromycetes</taxon>
        <taxon>OSLEUM clade</taxon>
        <taxon>Lecanoromycetidae</taxon>
        <taxon>Lecanorales</taxon>
        <taxon>Lecanorineae</taxon>
        <taxon>Ramalinaceae</taxon>
        <taxon>Ramalina</taxon>
    </lineage>
</organism>
<dbReference type="InterPro" id="IPR036430">
    <property type="entry name" value="RNase_T2-like_sf"/>
</dbReference>
<keyword evidence="9" id="KW-0255">Endonuclease</keyword>
<dbReference type="EC" id="4.6.1.19" evidence="4"/>
<evidence type="ECO:0000256" key="12">
    <source>
        <dbReference type="ARBA" id="ARBA00023180"/>
    </source>
</evidence>
<keyword evidence="6" id="KW-0926">Vacuole</keyword>
<keyword evidence="5" id="KW-0963">Cytoplasm</keyword>
<evidence type="ECO:0000256" key="18">
    <source>
        <dbReference type="SAM" id="MobiDB-lite"/>
    </source>
</evidence>
<keyword evidence="13 20" id="KW-0456">Lyase</keyword>
<evidence type="ECO:0000313" key="21">
    <source>
        <dbReference type="Proteomes" id="UP001161017"/>
    </source>
</evidence>
<evidence type="ECO:0000256" key="2">
    <source>
        <dbReference type="ARBA" id="ARBA00004496"/>
    </source>
</evidence>
<evidence type="ECO:0000313" key="20">
    <source>
        <dbReference type="EMBL" id="MDI1484887.1"/>
    </source>
</evidence>
<comment type="function">
    <text evidence="14">Rnase which modulates cell survival under stress conditions. Released from the vacuole to the cytoplasm during stress to promote tRNA and rRNA cleavage and to activate separately a downstream pathway that promotes cell death. Involved in cell size, vacuolar morphology and growth at high temperatures and high salt concentration.</text>
</comment>
<evidence type="ECO:0000256" key="3">
    <source>
        <dbReference type="ARBA" id="ARBA00007469"/>
    </source>
</evidence>
<keyword evidence="7" id="KW-0540">Nuclease</keyword>
<dbReference type="GO" id="GO:0003723">
    <property type="term" value="F:RNA binding"/>
    <property type="evidence" value="ECO:0007669"/>
    <property type="project" value="InterPro"/>
</dbReference>
<comment type="similarity">
    <text evidence="3 17">Belongs to the RNase T2 family.</text>
</comment>
<feature type="domain" description="RNase T2-like C-terminal" evidence="19">
    <location>
        <begin position="289"/>
        <end position="401"/>
    </location>
</feature>
<evidence type="ECO:0000256" key="11">
    <source>
        <dbReference type="ARBA" id="ARBA00023157"/>
    </source>
</evidence>
<dbReference type="InterPro" id="IPR001568">
    <property type="entry name" value="RNase_T2-like"/>
</dbReference>
<keyword evidence="8" id="KW-0732">Signal</keyword>
<dbReference type="SUPFAM" id="SSF55895">
    <property type="entry name" value="Ribonuclease Rh-like"/>
    <property type="match status" value="1"/>
</dbReference>
<dbReference type="FunFam" id="3.90.730.10:FF:000004">
    <property type="entry name" value="Ribonuclease T2-like"/>
    <property type="match status" value="1"/>
</dbReference>
<evidence type="ECO:0000259" key="19">
    <source>
        <dbReference type="Pfam" id="PF25488"/>
    </source>
</evidence>
<dbReference type="GO" id="GO:0005775">
    <property type="term" value="C:vacuolar lumen"/>
    <property type="evidence" value="ECO:0007669"/>
    <property type="project" value="UniProtKB-SubCell"/>
</dbReference>
<dbReference type="PANTHER" id="PTHR11240:SF79">
    <property type="entry name" value="RIBONUCLEASE T2"/>
    <property type="match status" value="1"/>
</dbReference>
<dbReference type="PROSITE" id="PS00531">
    <property type="entry name" value="RNASE_T2_2"/>
    <property type="match status" value="1"/>
</dbReference>
<proteinExistence type="inferred from homology"/>
<dbReference type="InterPro" id="IPR033697">
    <property type="entry name" value="Ribonuclease_T2_eukaryotic"/>
</dbReference>
<dbReference type="PANTHER" id="PTHR11240">
    <property type="entry name" value="RIBONUCLEASE T2"/>
    <property type="match status" value="1"/>
</dbReference>
<comment type="subcellular location">
    <subcellularLocation>
        <location evidence="2">Cytoplasm</location>
    </subcellularLocation>
    <subcellularLocation>
        <location evidence="1">Vacuole lumen</location>
    </subcellularLocation>
</comment>
<dbReference type="CDD" id="cd01061">
    <property type="entry name" value="RNase_T2_euk"/>
    <property type="match status" value="1"/>
</dbReference>
<dbReference type="GO" id="GO:0006401">
    <property type="term" value="P:RNA catabolic process"/>
    <property type="evidence" value="ECO:0007669"/>
    <property type="project" value="TreeGrafter"/>
</dbReference>
<evidence type="ECO:0000256" key="16">
    <source>
        <dbReference type="PIRSR" id="PIRSR633697-1"/>
    </source>
</evidence>
<evidence type="ECO:0000256" key="10">
    <source>
        <dbReference type="ARBA" id="ARBA00022801"/>
    </source>
</evidence>
<reference evidence="20" key="1">
    <citation type="journal article" date="2023" name="Genome Biol. Evol.">
        <title>First Whole Genome Sequence and Flow Cytometry Genome Size Data for the Lichen-Forming Fungus Ramalina farinacea (Ascomycota).</title>
        <authorList>
            <person name="Llewellyn T."/>
            <person name="Mian S."/>
            <person name="Hill R."/>
            <person name="Leitch I.J."/>
            <person name="Gaya E."/>
        </authorList>
    </citation>
    <scope>NUCLEOTIDE SEQUENCE</scope>
    <source>
        <strain evidence="20">LIQ254RAFAR</strain>
    </source>
</reference>
<name>A0AA43QE24_9LECA</name>
<dbReference type="InterPro" id="IPR033130">
    <property type="entry name" value="RNase_T2_His_AS_2"/>
</dbReference>
<feature type="compositionally biased region" description="Low complexity" evidence="18">
    <location>
        <begin position="273"/>
        <end position="296"/>
    </location>
</feature>
<evidence type="ECO:0000256" key="1">
    <source>
        <dbReference type="ARBA" id="ARBA00004410"/>
    </source>
</evidence>
<evidence type="ECO:0000256" key="13">
    <source>
        <dbReference type="ARBA" id="ARBA00023239"/>
    </source>
</evidence>
<accession>A0AA43QE24</accession>
<feature type="active site" evidence="16">
    <location>
        <position position="139"/>
    </location>
</feature>
<dbReference type="InterPro" id="IPR018188">
    <property type="entry name" value="RNase_T2_His_AS_1"/>
</dbReference>
<dbReference type="Proteomes" id="UP001161017">
    <property type="component" value="Unassembled WGS sequence"/>
</dbReference>
<dbReference type="AlphaFoldDB" id="A0AA43QE24"/>
<dbReference type="GO" id="GO:0016787">
    <property type="term" value="F:hydrolase activity"/>
    <property type="evidence" value="ECO:0007669"/>
    <property type="project" value="UniProtKB-KW"/>
</dbReference>
<evidence type="ECO:0000256" key="5">
    <source>
        <dbReference type="ARBA" id="ARBA00022490"/>
    </source>
</evidence>
<feature type="region of interest" description="Disordered" evidence="18">
    <location>
        <begin position="242"/>
        <end position="297"/>
    </location>
</feature>
<evidence type="ECO:0000256" key="17">
    <source>
        <dbReference type="RuleBase" id="RU004328"/>
    </source>
</evidence>
<keyword evidence="21" id="KW-1185">Reference proteome</keyword>
<protein>
    <recommendedName>
        <fullName evidence="15">Ribonuclease T2-like</fullName>
        <ecNumber evidence="4">4.6.1.19</ecNumber>
    </recommendedName>
</protein>
<dbReference type="PROSITE" id="PS00530">
    <property type="entry name" value="RNASE_T2_1"/>
    <property type="match status" value="1"/>
</dbReference>
<keyword evidence="11" id="KW-1015">Disulfide bond</keyword>
<evidence type="ECO:0000256" key="7">
    <source>
        <dbReference type="ARBA" id="ARBA00022722"/>
    </source>
</evidence>
<dbReference type="GO" id="GO:0033897">
    <property type="term" value="F:ribonuclease T2 activity"/>
    <property type="evidence" value="ECO:0007669"/>
    <property type="project" value="UniProtKB-EC"/>
</dbReference>
<dbReference type="InterPro" id="IPR057328">
    <property type="entry name" value="RNaseT2L_C"/>
</dbReference>
<sequence>MPSLHATLRSASKYALPFLFTSPSTILAGSPPTCSNPQTSCMNTTAVADTCCFNAPGGQLLQTQFWDYSPPTGPSNSWTIHGLWPDHCDGTYDANCDASRAYTNISAIISAAGATDLLSYMNTYWKDYQGNDESFWEHEWGKHGTCISTLEPGCYTDYVPQQEVVDFFQKTVDLFKTLPSYTWLSDAGITPDSSKTYTSDAILAALKAPRGVTPVIQCANTNELDEIWYFYDVKGSVQTGTFIPTDPDGSKSDCPATGVKYLPKSGTPPSPPSTTTTPSGSDPTTSPGTPFSGKGTLQVTTSSKPTGCIISAGTWYTTGTCATFTAAASGSGFTLTSSKGKCGVVSGKFTCGTSVSTATVFSASGSALVNGAGTTWYASAVPSGSTQVGVETASDATGLVISWAGS</sequence>
<evidence type="ECO:0000256" key="4">
    <source>
        <dbReference type="ARBA" id="ARBA00012571"/>
    </source>
</evidence>
<feature type="active site" evidence="16">
    <location>
        <position position="143"/>
    </location>
</feature>
<evidence type="ECO:0000256" key="9">
    <source>
        <dbReference type="ARBA" id="ARBA00022759"/>
    </source>
</evidence>
<keyword evidence="12" id="KW-0325">Glycoprotein</keyword>
<dbReference type="Pfam" id="PF25488">
    <property type="entry name" value="RNaseT2L_C"/>
    <property type="match status" value="1"/>
</dbReference>
<dbReference type="Pfam" id="PF00445">
    <property type="entry name" value="Ribonuclease_T2"/>
    <property type="match status" value="1"/>
</dbReference>
<dbReference type="EMBL" id="JAPUFD010000001">
    <property type="protein sequence ID" value="MDI1484887.1"/>
    <property type="molecule type" value="Genomic_DNA"/>
</dbReference>